<evidence type="ECO:0000256" key="2">
    <source>
        <dbReference type="SAM" id="MobiDB-lite"/>
    </source>
</evidence>
<protein>
    <recommendedName>
        <fullName evidence="5">Synaptobrevin, longin-like domain protein</fullName>
    </recommendedName>
</protein>
<proteinExistence type="predicted"/>
<dbReference type="Proteomes" id="UP001151760">
    <property type="component" value="Unassembled WGS sequence"/>
</dbReference>
<feature type="compositionally biased region" description="Basic residues" evidence="2">
    <location>
        <begin position="279"/>
        <end position="291"/>
    </location>
</feature>
<feature type="coiled-coil region" evidence="1">
    <location>
        <begin position="344"/>
        <end position="385"/>
    </location>
</feature>
<feature type="region of interest" description="Disordered" evidence="2">
    <location>
        <begin position="252"/>
        <end position="339"/>
    </location>
</feature>
<evidence type="ECO:0000313" key="3">
    <source>
        <dbReference type="EMBL" id="GJT38344.1"/>
    </source>
</evidence>
<evidence type="ECO:0000313" key="4">
    <source>
        <dbReference type="Proteomes" id="UP001151760"/>
    </source>
</evidence>
<reference evidence="3" key="1">
    <citation type="journal article" date="2022" name="Int. J. Mol. Sci.">
        <title>Draft Genome of Tanacetum Coccineum: Genomic Comparison of Closely Related Tanacetum-Family Plants.</title>
        <authorList>
            <person name="Yamashiro T."/>
            <person name="Shiraishi A."/>
            <person name="Nakayama K."/>
            <person name="Satake H."/>
        </authorList>
    </citation>
    <scope>NUCLEOTIDE SEQUENCE</scope>
</reference>
<sequence length="488" mass="55050">MVACLEKSEENVEFHQIVDFLSTCSINYALTVSPTIYASYIEQFWNTATSKTVNSVKQIHAIVDGKAVVISESSVRSDLLFNDEDGITCLTNDEIFENLALMGYEQLSTKLTFQKGSFSPQWKFLIHTILHCISSKSTAWNEFSTNLASAVICLAKGQKFNFSKLIFDGMLRNLDPKRFLMYPRFLQLFLNNQLKDLPEPFNDTYETPKHSKKVFSNMARQSTKFSGKVTPLFNSMLVQNQAPESEVPLQTKTPQPVFHEPQSEAHIKQILPSPTTYQQKRKAQKHRRTKKDTKLPQTSVPQDLGADEAIHKEGGMDTGGSPRRQDTMRGGNTPRSDEGRMELIKELMETCTSLTKRVLALEEAKIAQDRVINRLKLRVKRLEKKRKARTPQPIKRRLLKGRVETFTDTSLGEDASKQGRSSDKTKLMFKNNVFDVLNADQITTIRPSHVSTTDQVSTARPEVSAAALSTPPTTATVFDDEDVTMAMA</sequence>
<name>A0ABQ5DH59_9ASTR</name>
<keyword evidence="1" id="KW-0175">Coiled coil</keyword>
<dbReference type="EMBL" id="BQNB010015296">
    <property type="protein sequence ID" value="GJT38344.1"/>
    <property type="molecule type" value="Genomic_DNA"/>
</dbReference>
<organism evidence="3 4">
    <name type="scientific">Tanacetum coccineum</name>
    <dbReference type="NCBI Taxonomy" id="301880"/>
    <lineage>
        <taxon>Eukaryota</taxon>
        <taxon>Viridiplantae</taxon>
        <taxon>Streptophyta</taxon>
        <taxon>Embryophyta</taxon>
        <taxon>Tracheophyta</taxon>
        <taxon>Spermatophyta</taxon>
        <taxon>Magnoliopsida</taxon>
        <taxon>eudicotyledons</taxon>
        <taxon>Gunneridae</taxon>
        <taxon>Pentapetalae</taxon>
        <taxon>asterids</taxon>
        <taxon>campanulids</taxon>
        <taxon>Asterales</taxon>
        <taxon>Asteraceae</taxon>
        <taxon>Asteroideae</taxon>
        <taxon>Anthemideae</taxon>
        <taxon>Anthemidinae</taxon>
        <taxon>Tanacetum</taxon>
    </lineage>
</organism>
<evidence type="ECO:0008006" key="5">
    <source>
        <dbReference type="Google" id="ProtNLM"/>
    </source>
</evidence>
<gene>
    <name evidence="3" type="ORF">Tco_0938209</name>
</gene>
<comment type="caution">
    <text evidence="3">The sequence shown here is derived from an EMBL/GenBank/DDBJ whole genome shotgun (WGS) entry which is preliminary data.</text>
</comment>
<accession>A0ABQ5DH59</accession>
<evidence type="ECO:0000256" key="1">
    <source>
        <dbReference type="SAM" id="Coils"/>
    </source>
</evidence>
<keyword evidence="4" id="KW-1185">Reference proteome</keyword>
<reference evidence="3" key="2">
    <citation type="submission" date="2022-01" db="EMBL/GenBank/DDBJ databases">
        <authorList>
            <person name="Yamashiro T."/>
            <person name="Shiraishi A."/>
            <person name="Satake H."/>
            <person name="Nakayama K."/>
        </authorList>
    </citation>
    <scope>NUCLEOTIDE SEQUENCE</scope>
</reference>